<feature type="transmembrane region" description="Helical" evidence="2">
    <location>
        <begin position="99"/>
        <end position="116"/>
    </location>
</feature>
<sequence length="144" mass="15190">MQNSFSGNSAGSGPAADDQVRADHEQALARGEKRVLFRTVEGRLHSYGKDELGVVTASSHPQVRSAAGFLAMAVFFAAVAVFSILLIAGPTSRGEDPMWGALVLTVAAAGGVLYAVRMAGVARKAKHLRAERGIPEPTGRQFDR</sequence>
<evidence type="ECO:0000256" key="1">
    <source>
        <dbReference type="SAM" id="MobiDB-lite"/>
    </source>
</evidence>
<evidence type="ECO:0000313" key="4">
    <source>
        <dbReference type="Proteomes" id="UP000273159"/>
    </source>
</evidence>
<evidence type="ECO:0000256" key="2">
    <source>
        <dbReference type="SAM" id="Phobius"/>
    </source>
</evidence>
<proteinExistence type="predicted"/>
<dbReference type="EMBL" id="RBNH01000004">
    <property type="protein sequence ID" value="RKO25489.1"/>
    <property type="molecule type" value="Genomic_DNA"/>
</dbReference>
<keyword evidence="2" id="KW-1133">Transmembrane helix</keyword>
<keyword evidence="2" id="KW-0812">Transmembrane</keyword>
<dbReference type="RefSeq" id="WP_120692007.1">
    <property type="nucleotide sequence ID" value="NZ_RBNH01000004.1"/>
</dbReference>
<organism evidence="3 4">
    <name type="scientific">Pseudarthrobacter phenanthrenivorans</name>
    <name type="common">Arthrobacter phenanthrenivorans</name>
    <dbReference type="NCBI Taxonomy" id="361575"/>
    <lineage>
        <taxon>Bacteria</taxon>
        <taxon>Bacillati</taxon>
        <taxon>Actinomycetota</taxon>
        <taxon>Actinomycetes</taxon>
        <taxon>Micrococcales</taxon>
        <taxon>Micrococcaceae</taxon>
        <taxon>Pseudarthrobacter</taxon>
    </lineage>
</organism>
<gene>
    <name evidence="3" type="ORF">D7Z96_06715</name>
</gene>
<evidence type="ECO:0000313" key="3">
    <source>
        <dbReference type="EMBL" id="RKO25489.1"/>
    </source>
</evidence>
<feature type="transmembrane region" description="Helical" evidence="2">
    <location>
        <begin position="66"/>
        <end position="87"/>
    </location>
</feature>
<name>A0A3B0G0H5_PSEPS</name>
<comment type="caution">
    <text evidence="3">The sequence shown here is derived from an EMBL/GenBank/DDBJ whole genome shotgun (WGS) entry which is preliminary data.</text>
</comment>
<dbReference type="AlphaFoldDB" id="A0A3B0G0H5"/>
<reference evidence="3 4" key="1">
    <citation type="submission" date="2018-10" db="EMBL/GenBank/DDBJ databases">
        <title>Genome-guide identification and characterization of bacteria that degrade polycyclic aromatic hydrocarbons and resist hexavalent chromium simultaneously.</title>
        <authorList>
            <person name="Feng H."/>
        </authorList>
    </citation>
    <scope>NUCLEOTIDE SEQUENCE [LARGE SCALE GENOMIC DNA]</scope>
    <source>
        <strain evidence="3 4">J015</strain>
    </source>
</reference>
<feature type="region of interest" description="Disordered" evidence="1">
    <location>
        <begin position="1"/>
        <end position="24"/>
    </location>
</feature>
<reference evidence="4" key="2">
    <citation type="submission" date="2018-10" db="EMBL/GenBank/DDBJ databases">
        <authorList>
            <person name="Wang Y."/>
            <person name="Wang J."/>
            <person name="Yang X."/>
            <person name="Wang Z."/>
            <person name="Huang Y."/>
        </authorList>
    </citation>
    <scope>NUCLEOTIDE SEQUENCE [LARGE SCALE GENOMIC DNA]</scope>
    <source>
        <strain evidence="4">J015</strain>
    </source>
</reference>
<accession>A0A3B0G0H5</accession>
<protein>
    <submittedName>
        <fullName evidence="3">Uncharacterized protein</fullName>
    </submittedName>
</protein>
<dbReference type="Proteomes" id="UP000273159">
    <property type="component" value="Unassembled WGS sequence"/>
</dbReference>
<keyword evidence="2" id="KW-0472">Membrane</keyword>
<feature type="compositionally biased region" description="Polar residues" evidence="1">
    <location>
        <begin position="1"/>
        <end position="11"/>
    </location>
</feature>